<evidence type="ECO:0008006" key="4">
    <source>
        <dbReference type="Google" id="ProtNLM"/>
    </source>
</evidence>
<proteinExistence type="predicted"/>
<organism evidence="2 3">
    <name type="scientific">Collybiopsis confluens</name>
    <dbReference type="NCBI Taxonomy" id="2823264"/>
    <lineage>
        <taxon>Eukaryota</taxon>
        <taxon>Fungi</taxon>
        <taxon>Dikarya</taxon>
        <taxon>Basidiomycota</taxon>
        <taxon>Agaricomycotina</taxon>
        <taxon>Agaricomycetes</taxon>
        <taxon>Agaricomycetidae</taxon>
        <taxon>Agaricales</taxon>
        <taxon>Marasmiineae</taxon>
        <taxon>Omphalotaceae</taxon>
        <taxon>Collybiopsis</taxon>
    </lineage>
</organism>
<sequence>MYSLKSIVVAALIFGASVLAEPIARTVYHSSHQSPKPSQISSSPPSHVLIPVPGVHVSMNVELGLKHNETPGAQFQAVRRCFTMYSLKSIVVAALIFGASVLAEPIARTVYHCNTPENPSCPPGYRCCKAMDPTLGGTCALGEIGSCPLSL</sequence>
<keyword evidence="1" id="KW-0732">Signal</keyword>
<evidence type="ECO:0000313" key="2">
    <source>
        <dbReference type="EMBL" id="KAF5377388.1"/>
    </source>
</evidence>
<feature type="chain" id="PRO_5034361865" description="Hydrophobin" evidence="1">
    <location>
        <begin position="21"/>
        <end position="151"/>
    </location>
</feature>
<evidence type="ECO:0000313" key="3">
    <source>
        <dbReference type="Proteomes" id="UP000518752"/>
    </source>
</evidence>
<comment type="caution">
    <text evidence="2">The sequence shown here is derived from an EMBL/GenBank/DDBJ whole genome shotgun (WGS) entry which is preliminary data.</text>
</comment>
<keyword evidence="3" id="KW-1185">Reference proteome</keyword>
<gene>
    <name evidence="2" type="ORF">D9757_009703</name>
</gene>
<name>A0A8H5H5X8_9AGAR</name>
<reference evidence="2 3" key="1">
    <citation type="journal article" date="2020" name="ISME J.">
        <title>Uncovering the hidden diversity of litter-decomposition mechanisms in mushroom-forming fungi.</title>
        <authorList>
            <person name="Floudas D."/>
            <person name="Bentzer J."/>
            <person name="Ahren D."/>
            <person name="Johansson T."/>
            <person name="Persson P."/>
            <person name="Tunlid A."/>
        </authorList>
    </citation>
    <scope>NUCLEOTIDE SEQUENCE [LARGE SCALE GENOMIC DNA]</scope>
    <source>
        <strain evidence="2 3">CBS 406.79</strain>
    </source>
</reference>
<evidence type="ECO:0000256" key="1">
    <source>
        <dbReference type="SAM" id="SignalP"/>
    </source>
</evidence>
<protein>
    <recommendedName>
        <fullName evidence="4">Hydrophobin</fullName>
    </recommendedName>
</protein>
<feature type="signal peptide" evidence="1">
    <location>
        <begin position="1"/>
        <end position="20"/>
    </location>
</feature>
<dbReference type="Proteomes" id="UP000518752">
    <property type="component" value="Unassembled WGS sequence"/>
</dbReference>
<accession>A0A8H5H5X8</accession>
<dbReference type="EMBL" id="JAACJN010000083">
    <property type="protein sequence ID" value="KAF5377388.1"/>
    <property type="molecule type" value="Genomic_DNA"/>
</dbReference>
<dbReference type="AlphaFoldDB" id="A0A8H5H5X8"/>